<dbReference type="Proteomes" id="UP000479293">
    <property type="component" value="Unassembled WGS sequence"/>
</dbReference>
<dbReference type="Pfam" id="PF00082">
    <property type="entry name" value="Peptidase_S8"/>
    <property type="match status" value="1"/>
</dbReference>
<dbReference type="InterPro" id="IPR000209">
    <property type="entry name" value="Peptidase_S8/S53_dom"/>
</dbReference>
<evidence type="ECO:0000313" key="3">
    <source>
        <dbReference type="Proteomes" id="UP000479293"/>
    </source>
</evidence>
<evidence type="ECO:0000313" key="2">
    <source>
        <dbReference type="EMBL" id="MPR33691.1"/>
    </source>
</evidence>
<protein>
    <submittedName>
        <fullName evidence="2">S8 family serine peptidase</fullName>
    </submittedName>
</protein>
<comment type="caution">
    <text evidence="2">The sequence shown here is derived from an EMBL/GenBank/DDBJ whole genome shotgun (WGS) entry which is preliminary data.</text>
</comment>
<dbReference type="AlphaFoldDB" id="A0A7C9FP11"/>
<sequence>MADQTQFPPRSSKVPSGLEATIGRIKKEFVQKLLAQSNVSSLDPKEIRSLLSTYYRTGQSPSGLIAQTRQKILVIAHAEAVSANLKNGDTVKVPHSAGELEARVKRISEYPNAPAEFKDASNLPIFTLTVLIEWEGTPDFIDEVTSVNKGTNAITIIDQAEQADNFIINPRNPISEPDPPIRSLVLGSGLLELPLAKSDYSADVYGIITSALPDYPDDTIKVVVSDTGLKLKIHTPCGQQNELPQQKYTTWDGKTTYFPIAPNPNGVPSDLNPIGFCSLTNYLDDTYPMPPRNASFLTGIPTDDGMVLRNPNDDHHGRHGTCIAAIVAQNPAGASAIIPLKIFDFLGFGTLFDILCGFNYIFSRIEAGENIRIINASWGAAVPKKGTDVYRLLERKIEELQKRGVFLLAAAGNRDSIDQTIGRNLSDEPAVPACYSATYDNVITVTTVVENWKEVFYNRMKRSRYINRDLHKRLLASGNWLEWFLNLFVNIIPDGYTAVENYSSQYVQVGVVAHPIGGIFPMPFGSPAPPPLAGSSFATAYMSAYVVRYLKNNPNATRAEILASLSTHASLEAQVQQGRYLELDTVTRKSIEANFKSVLHAILSTFT</sequence>
<dbReference type="GO" id="GO:0004252">
    <property type="term" value="F:serine-type endopeptidase activity"/>
    <property type="evidence" value="ECO:0007669"/>
    <property type="project" value="InterPro"/>
</dbReference>
<dbReference type="SUPFAM" id="SSF52743">
    <property type="entry name" value="Subtilisin-like"/>
    <property type="match status" value="1"/>
</dbReference>
<dbReference type="GO" id="GO:0006508">
    <property type="term" value="P:proteolysis"/>
    <property type="evidence" value="ECO:0007669"/>
    <property type="project" value="InterPro"/>
</dbReference>
<name>A0A7C9FP11_9BACT</name>
<evidence type="ECO:0000259" key="1">
    <source>
        <dbReference type="Pfam" id="PF00082"/>
    </source>
</evidence>
<reference evidence="2 3" key="1">
    <citation type="submission" date="2019-10" db="EMBL/GenBank/DDBJ databases">
        <title>Draft Genome Sequence of Cytophagaceae sp. SJW1-29.</title>
        <authorList>
            <person name="Choi A."/>
        </authorList>
    </citation>
    <scope>NUCLEOTIDE SEQUENCE [LARGE SCALE GENOMIC DNA]</scope>
    <source>
        <strain evidence="2 3">SJW1-29</strain>
    </source>
</reference>
<dbReference type="RefSeq" id="WP_152759203.1">
    <property type="nucleotide sequence ID" value="NZ_WHLY01000002.1"/>
</dbReference>
<proteinExistence type="predicted"/>
<dbReference type="EMBL" id="WHLY01000002">
    <property type="protein sequence ID" value="MPR33691.1"/>
    <property type="molecule type" value="Genomic_DNA"/>
</dbReference>
<keyword evidence="3" id="KW-1185">Reference proteome</keyword>
<dbReference type="InterPro" id="IPR036852">
    <property type="entry name" value="Peptidase_S8/S53_dom_sf"/>
</dbReference>
<accession>A0A7C9FP11</accession>
<organism evidence="2 3">
    <name type="scientific">Salmonirosea aquatica</name>
    <dbReference type="NCBI Taxonomy" id="2654236"/>
    <lineage>
        <taxon>Bacteria</taxon>
        <taxon>Pseudomonadati</taxon>
        <taxon>Bacteroidota</taxon>
        <taxon>Cytophagia</taxon>
        <taxon>Cytophagales</taxon>
        <taxon>Spirosomataceae</taxon>
        <taxon>Salmonirosea</taxon>
    </lineage>
</organism>
<feature type="domain" description="Peptidase S8/S53" evidence="1">
    <location>
        <begin position="308"/>
        <end position="569"/>
    </location>
</feature>
<dbReference type="Gene3D" id="3.40.50.200">
    <property type="entry name" value="Peptidase S8/S53 domain"/>
    <property type="match status" value="1"/>
</dbReference>
<gene>
    <name evidence="2" type="ORF">GBK04_09995</name>
</gene>